<dbReference type="Proteomes" id="UP000195772">
    <property type="component" value="Unassembled WGS sequence"/>
</dbReference>
<organism evidence="1 2">
    <name type="scientific">Alistipes onderdonkii</name>
    <dbReference type="NCBI Taxonomy" id="328813"/>
    <lineage>
        <taxon>Bacteria</taxon>
        <taxon>Pseudomonadati</taxon>
        <taxon>Bacteroidota</taxon>
        <taxon>Bacteroidia</taxon>
        <taxon>Bacteroidales</taxon>
        <taxon>Rikenellaceae</taxon>
        <taxon>Alistipes</taxon>
    </lineage>
</organism>
<evidence type="ECO:0000313" key="2">
    <source>
        <dbReference type="Proteomes" id="UP000195772"/>
    </source>
</evidence>
<comment type="caution">
    <text evidence="1">The sequence shown here is derived from an EMBL/GenBank/DDBJ whole genome shotgun (WGS) entry which is preliminary data.</text>
</comment>
<gene>
    <name evidence="1" type="ORF">B5G41_10770</name>
</gene>
<accession>A0A1Y3QYQ1</accession>
<name>A0A1Y3QYQ1_9BACT</name>
<sequence length="108" mass="12221">MSAPEESLRAIIKVRNYKVNRRPECQDYHDPSDDSLSASFPAGLFPDLGFDAFDRFGREFFPVCRMTGPIPAQQVEHLLFLTAGLPFAAVGREPLDHVLYMPQQHMPT</sequence>
<dbReference type="AlphaFoldDB" id="A0A1Y3QYQ1"/>
<evidence type="ECO:0000313" key="1">
    <source>
        <dbReference type="EMBL" id="OUN02529.1"/>
    </source>
</evidence>
<protein>
    <submittedName>
        <fullName evidence="1">Uncharacterized protein</fullName>
    </submittedName>
</protein>
<proteinExistence type="predicted"/>
<reference evidence="2" key="1">
    <citation type="submission" date="2017-04" db="EMBL/GenBank/DDBJ databases">
        <title>Function of individual gut microbiota members based on whole genome sequencing of pure cultures obtained from chicken caecum.</title>
        <authorList>
            <person name="Medvecky M."/>
            <person name="Cejkova D."/>
            <person name="Polansky O."/>
            <person name="Karasova D."/>
            <person name="Kubasova T."/>
            <person name="Cizek A."/>
            <person name="Rychlik I."/>
        </authorList>
    </citation>
    <scope>NUCLEOTIDE SEQUENCE [LARGE SCALE GENOMIC DNA]</scope>
    <source>
        <strain evidence="2">An90</strain>
    </source>
</reference>
<dbReference type="EMBL" id="NFHB01000007">
    <property type="protein sequence ID" value="OUN02529.1"/>
    <property type="molecule type" value="Genomic_DNA"/>
</dbReference>